<protein>
    <recommendedName>
        <fullName evidence="3">Cupin-like domain-containing protein</fullName>
    </recommendedName>
</protein>
<dbReference type="OMA" id="ETLWENC"/>
<accession>A0A087U2L5</accession>
<dbReference type="STRING" id="407821.A0A087U2L5"/>
<dbReference type="Gene3D" id="2.60.120.650">
    <property type="entry name" value="Cupin"/>
    <property type="match status" value="1"/>
</dbReference>
<dbReference type="PANTHER" id="PTHR35259">
    <property type="entry name" value="BOMBESIN RECEPTOR-ACTIVATED PROTEIN C6ORF89"/>
    <property type="match status" value="1"/>
</dbReference>
<dbReference type="PANTHER" id="PTHR35259:SF2">
    <property type="match status" value="1"/>
</dbReference>
<sequence length="339" mass="39318">MSSVAVRNGIRDLNNEIQSVYEYCLAAGLTHEEIVKKASPLLRPMEKEEWKKKFMTLLKIGICCLALSYTLSCESVAKAVLTKSRHLMFKALPLWDWTDLYSETCLLDNPLYSDEQVFITDCQACEDEYQIDYVNGTSSEEISQLYIQRNIPVIVRDAMLDWPVMKDSFTILNLTEGFLRMKEDVCMFQTNLRVNNHHKVFEKLLNEDLQKWYAHWENCQKANQKFLRKFYARPYFIPSVVQMTESNWIMMSSNYLGRKFKNIDALPSITIMWVAQVRGYNSIRLEPKKPCHKVCNILEDTVEEGEIVLFSPAVWSFSYLPGEDTENLAIAAGGFSHFS</sequence>
<evidence type="ECO:0008006" key="3">
    <source>
        <dbReference type="Google" id="ProtNLM"/>
    </source>
</evidence>
<name>A0A087U2L5_STEMI</name>
<gene>
    <name evidence="1" type="ORF">X975_00727</name>
</gene>
<dbReference type="SUPFAM" id="SSF51197">
    <property type="entry name" value="Clavaminate synthase-like"/>
    <property type="match status" value="1"/>
</dbReference>
<dbReference type="OrthoDB" id="10059103at2759"/>
<dbReference type="InterPro" id="IPR038757">
    <property type="entry name" value="BRAP"/>
</dbReference>
<proteinExistence type="predicted"/>
<keyword evidence="2" id="KW-1185">Reference proteome</keyword>
<dbReference type="Proteomes" id="UP000054359">
    <property type="component" value="Unassembled WGS sequence"/>
</dbReference>
<organism evidence="1 2">
    <name type="scientific">Stegodyphus mimosarum</name>
    <name type="common">African social velvet spider</name>
    <dbReference type="NCBI Taxonomy" id="407821"/>
    <lineage>
        <taxon>Eukaryota</taxon>
        <taxon>Metazoa</taxon>
        <taxon>Ecdysozoa</taxon>
        <taxon>Arthropoda</taxon>
        <taxon>Chelicerata</taxon>
        <taxon>Arachnida</taxon>
        <taxon>Araneae</taxon>
        <taxon>Araneomorphae</taxon>
        <taxon>Entelegynae</taxon>
        <taxon>Eresoidea</taxon>
        <taxon>Eresidae</taxon>
        <taxon>Stegodyphus</taxon>
    </lineage>
</organism>
<dbReference type="EMBL" id="KK117863">
    <property type="protein sequence ID" value="KFM71604.1"/>
    <property type="molecule type" value="Genomic_DNA"/>
</dbReference>
<reference evidence="1 2" key="1">
    <citation type="submission" date="2013-11" db="EMBL/GenBank/DDBJ databases">
        <title>Genome sequencing of Stegodyphus mimosarum.</title>
        <authorList>
            <person name="Bechsgaard J."/>
        </authorList>
    </citation>
    <scope>NUCLEOTIDE SEQUENCE [LARGE SCALE GENOMIC DNA]</scope>
</reference>
<feature type="non-terminal residue" evidence="1">
    <location>
        <position position="339"/>
    </location>
</feature>
<evidence type="ECO:0000313" key="2">
    <source>
        <dbReference type="Proteomes" id="UP000054359"/>
    </source>
</evidence>
<dbReference type="AlphaFoldDB" id="A0A087U2L5"/>
<evidence type="ECO:0000313" key="1">
    <source>
        <dbReference type="EMBL" id="KFM71604.1"/>
    </source>
</evidence>